<comment type="similarity">
    <text evidence="7">Belongs to the binding-protein-dependent transport system permease family.</text>
</comment>
<evidence type="ECO:0000259" key="8">
    <source>
        <dbReference type="PROSITE" id="PS50928"/>
    </source>
</evidence>
<proteinExistence type="inferred from homology"/>
<feature type="transmembrane region" description="Helical" evidence="7">
    <location>
        <begin position="183"/>
        <end position="208"/>
    </location>
</feature>
<comment type="subcellular location">
    <subcellularLocation>
        <location evidence="1 7">Cell membrane</location>
        <topology evidence="1 7">Multi-pass membrane protein</topology>
    </subcellularLocation>
</comment>
<dbReference type="Gene3D" id="1.10.3720.10">
    <property type="entry name" value="MetI-like"/>
    <property type="match status" value="1"/>
</dbReference>
<dbReference type="RefSeq" id="WP_258383451.1">
    <property type="nucleotide sequence ID" value="NZ_CP091430.1"/>
</dbReference>
<dbReference type="Pfam" id="PF00528">
    <property type="entry name" value="BPD_transp_1"/>
    <property type="match status" value="1"/>
</dbReference>
<feature type="transmembrane region" description="Helical" evidence="7">
    <location>
        <begin position="79"/>
        <end position="98"/>
    </location>
</feature>
<feature type="domain" description="ABC transmembrane type-1" evidence="8">
    <location>
        <begin position="75"/>
        <end position="281"/>
    </location>
</feature>
<keyword evidence="5 7" id="KW-1133">Transmembrane helix</keyword>
<keyword evidence="4 7" id="KW-0812">Transmembrane</keyword>
<evidence type="ECO:0000256" key="7">
    <source>
        <dbReference type="RuleBase" id="RU363032"/>
    </source>
</evidence>
<reference evidence="9" key="1">
    <citation type="submission" date="2022-01" db="EMBL/GenBank/DDBJ databases">
        <title>Paenibacillus spongiae sp. nov., isolated from marine sponge.</title>
        <authorList>
            <person name="Li Z."/>
            <person name="Zhang M."/>
        </authorList>
    </citation>
    <scope>NUCLEOTIDE SEQUENCE</scope>
    <source>
        <strain evidence="9">PHS-Z3</strain>
    </source>
</reference>
<name>A0ABY5S1D7_9BACL</name>
<dbReference type="InterPro" id="IPR035906">
    <property type="entry name" value="MetI-like_sf"/>
</dbReference>
<evidence type="ECO:0000256" key="6">
    <source>
        <dbReference type="ARBA" id="ARBA00023136"/>
    </source>
</evidence>
<keyword evidence="2 7" id="KW-0813">Transport</keyword>
<protein>
    <submittedName>
        <fullName evidence="9">Carbohydrate ABC transporter permease</fullName>
    </submittedName>
</protein>
<sequence>MRKSMGVSGYAFDAINYALLALLGIATLYPFLNLMAISFNHPMDTIRGQVYLWPNEFTWSNYLIVFENDGLLGAAGRSVARTLLGTFLSVTCTTMLAFTLSRKEYVLRKSINYVLIVSMYVSGGIIPGYMLIKNLGLLNSFWVYIIPGLIGVYNVIIIRSYFDSMPEGLMESAKIDGASDFQLFSKIALPTSLPVLATITLFVSVGHWNAWFDNYLYNTKPNLSLLQYELMKILIQSTSQVTSNATGYVDKETLRQTTPQSIRATMTVIVTLPILFVYPFMQRYFIKGIMVGSIKE</sequence>
<feature type="transmembrane region" description="Helical" evidence="7">
    <location>
        <begin position="141"/>
        <end position="162"/>
    </location>
</feature>
<evidence type="ECO:0000256" key="2">
    <source>
        <dbReference type="ARBA" id="ARBA00022448"/>
    </source>
</evidence>
<evidence type="ECO:0000313" key="10">
    <source>
        <dbReference type="Proteomes" id="UP001057877"/>
    </source>
</evidence>
<keyword evidence="3" id="KW-1003">Cell membrane</keyword>
<evidence type="ECO:0000256" key="4">
    <source>
        <dbReference type="ARBA" id="ARBA00022692"/>
    </source>
</evidence>
<evidence type="ECO:0000256" key="3">
    <source>
        <dbReference type="ARBA" id="ARBA00022475"/>
    </source>
</evidence>
<evidence type="ECO:0000256" key="5">
    <source>
        <dbReference type="ARBA" id="ARBA00022989"/>
    </source>
</evidence>
<dbReference type="EMBL" id="CP091430">
    <property type="protein sequence ID" value="UVI27365.1"/>
    <property type="molecule type" value="Genomic_DNA"/>
</dbReference>
<dbReference type="PROSITE" id="PS50928">
    <property type="entry name" value="ABC_TM1"/>
    <property type="match status" value="1"/>
</dbReference>
<gene>
    <name evidence="9" type="ORF">L1F29_17980</name>
</gene>
<dbReference type="CDD" id="cd06261">
    <property type="entry name" value="TM_PBP2"/>
    <property type="match status" value="1"/>
</dbReference>
<feature type="transmembrane region" description="Helical" evidence="7">
    <location>
        <begin position="110"/>
        <end position="129"/>
    </location>
</feature>
<feature type="transmembrane region" description="Helical" evidence="7">
    <location>
        <begin position="262"/>
        <end position="281"/>
    </location>
</feature>
<dbReference type="InterPro" id="IPR000515">
    <property type="entry name" value="MetI-like"/>
</dbReference>
<keyword evidence="10" id="KW-1185">Reference proteome</keyword>
<dbReference type="PANTHER" id="PTHR43744">
    <property type="entry name" value="ABC TRANSPORTER PERMEASE PROTEIN MG189-RELATED-RELATED"/>
    <property type="match status" value="1"/>
</dbReference>
<keyword evidence="6 7" id="KW-0472">Membrane</keyword>
<evidence type="ECO:0000256" key="1">
    <source>
        <dbReference type="ARBA" id="ARBA00004651"/>
    </source>
</evidence>
<dbReference type="Proteomes" id="UP001057877">
    <property type="component" value="Chromosome"/>
</dbReference>
<evidence type="ECO:0000313" key="9">
    <source>
        <dbReference type="EMBL" id="UVI27365.1"/>
    </source>
</evidence>
<dbReference type="SUPFAM" id="SSF161098">
    <property type="entry name" value="MetI-like"/>
    <property type="match status" value="1"/>
</dbReference>
<organism evidence="9 10">
    <name type="scientific">Paenibacillus spongiae</name>
    <dbReference type="NCBI Taxonomy" id="2909671"/>
    <lineage>
        <taxon>Bacteria</taxon>
        <taxon>Bacillati</taxon>
        <taxon>Bacillota</taxon>
        <taxon>Bacilli</taxon>
        <taxon>Bacillales</taxon>
        <taxon>Paenibacillaceae</taxon>
        <taxon>Paenibacillus</taxon>
    </lineage>
</organism>
<accession>A0ABY5S1D7</accession>
<dbReference type="PANTHER" id="PTHR43744:SF9">
    <property type="entry name" value="POLYGALACTURONAN_RHAMNOGALACTURONAN TRANSPORT SYSTEM PERMEASE PROTEIN YTCP"/>
    <property type="match status" value="1"/>
</dbReference>
<feature type="transmembrane region" description="Helical" evidence="7">
    <location>
        <begin position="12"/>
        <end position="32"/>
    </location>
</feature>